<evidence type="ECO:0000313" key="3">
    <source>
        <dbReference type="EMBL" id="MBO1884151.1"/>
    </source>
</evidence>
<gene>
    <name evidence="3" type="ORF">J4N46_06910</name>
</gene>
<comment type="caution">
    <text evidence="3">The sequence shown here is derived from an EMBL/GenBank/DDBJ whole genome shotgun (WGS) entry which is preliminary data.</text>
</comment>
<reference evidence="3 4" key="1">
    <citation type="submission" date="2021-03" db="EMBL/GenBank/DDBJ databases">
        <title>Isolation and description of Capnocytophaga bilenii sp. nov., a novel Capnocytophaga species, isolated from a gingivitis subject.</title>
        <authorList>
            <person name="Antezack A."/>
            <person name="Monnet-Corti V."/>
            <person name="La Scola B."/>
        </authorList>
    </citation>
    <scope>NUCLEOTIDE SEQUENCE [LARGE SCALE GENOMIC DNA]</scope>
    <source>
        <strain evidence="3 4">Marseille-Q4570</strain>
    </source>
</reference>
<evidence type="ECO:0000313" key="4">
    <source>
        <dbReference type="Proteomes" id="UP000681610"/>
    </source>
</evidence>
<keyword evidence="4" id="KW-1185">Reference proteome</keyword>
<protein>
    <submittedName>
        <fullName evidence="3">DUF4476 domain-containing protein</fullName>
    </submittedName>
</protein>
<accession>A0ABS3PXV0</accession>
<name>A0ABS3PXV0_9FLAO</name>
<organism evidence="3 4">
    <name type="scientific">Capnocytophaga bilenii</name>
    <dbReference type="NCBI Taxonomy" id="2819369"/>
    <lineage>
        <taxon>Bacteria</taxon>
        <taxon>Pseudomonadati</taxon>
        <taxon>Bacteroidota</taxon>
        <taxon>Flavobacteriia</taxon>
        <taxon>Flavobacteriales</taxon>
        <taxon>Flavobacteriaceae</taxon>
        <taxon>Capnocytophaga</taxon>
    </lineage>
</organism>
<feature type="signal peptide" evidence="1">
    <location>
        <begin position="1"/>
        <end position="19"/>
    </location>
</feature>
<evidence type="ECO:0000259" key="2">
    <source>
        <dbReference type="Pfam" id="PF14771"/>
    </source>
</evidence>
<dbReference type="RefSeq" id="WP_208058692.1">
    <property type="nucleotide sequence ID" value="NZ_JAGDYP010000004.1"/>
</dbReference>
<proteinExistence type="predicted"/>
<keyword evidence="1" id="KW-0732">Signal</keyword>
<dbReference type="Pfam" id="PF14771">
    <property type="entry name" value="DUF4476"/>
    <property type="match status" value="1"/>
</dbReference>
<dbReference type="EMBL" id="JAGDYP010000004">
    <property type="protein sequence ID" value="MBO1884151.1"/>
    <property type="molecule type" value="Genomic_DNA"/>
</dbReference>
<dbReference type="Proteomes" id="UP000681610">
    <property type="component" value="Unassembled WGS sequence"/>
</dbReference>
<dbReference type="InterPro" id="IPR028011">
    <property type="entry name" value="DUF4476"/>
</dbReference>
<evidence type="ECO:0000256" key="1">
    <source>
        <dbReference type="SAM" id="SignalP"/>
    </source>
</evidence>
<feature type="chain" id="PRO_5046076446" evidence="1">
    <location>
        <begin position="20"/>
        <end position="272"/>
    </location>
</feature>
<sequence length="272" mass="31356">MKKIGLLIIAFVMAVAVRAQQVGSAGRLLQNEYQPNKQSRAVIGRGGVTINIDYRWEADYNRGYSEVFIRIPEQGRFTVSIGDQEITNANGMFRFFDLASVSQPLSIWAGRQLIYRVTISPRDNTRMVMDFFTQGGLYLLDEITLNNNEPSYHGRQWNDVWNRSYSGGDFAMQIGRPMPPEEYQKFITMYKKQTFDDEKLSFFNMQKNLVVLTTAQVGELISSLSFGNSKLSLAKSAYDRVIDPQNYYLLLDKFTFQDEKESFKNFLQSVQR</sequence>
<feature type="domain" description="DUF4476" evidence="2">
    <location>
        <begin position="178"/>
        <end position="267"/>
    </location>
</feature>